<gene>
    <name evidence="1" type="ORF">DPMN_089630</name>
</gene>
<accession>A0A9D4KWB5</accession>
<reference evidence="1" key="1">
    <citation type="journal article" date="2019" name="bioRxiv">
        <title>The Genome of the Zebra Mussel, Dreissena polymorpha: A Resource for Invasive Species Research.</title>
        <authorList>
            <person name="McCartney M.A."/>
            <person name="Auch B."/>
            <person name="Kono T."/>
            <person name="Mallez S."/>
            <person name="Zhang Y."/>
            <person name="Obille A."/>
            <person name="Becker A."/>
            <person name="Abrahante J.E."/>
            <person name="Garbe J."/>
            <person name="Badalamenti J.P."/>
            <person name="Herman A."/>
            <person name="Mangelson H."/>
            <person name="Liachko I."/>
            <person name="Sullivan S."/>
            <person name="Sone E.D."/>
            <person name="Koren S."/>
            <person name="Silverstein K.A.T."/>
            <person name="Beckman K.B."/>
            <person name="Gohl D.M."/>
        </authorList>
    </citation>
    <scope>NUCLEOTIDE SEQUENCE</scope>
    <source>
        <strain evidence="1">Duluth1</strain>
        <tissue evidence="1">Whole animal</tissue>
    </source>
</reference>
<evidence type="ECO:0000313" key="1">
    <source>
        <dbReference type="EMBL" id="KAH3847310.1"/>
    </source>
</evidence>
<dbReference type="Proteomes" id="UP000828390">
    <property type="component" value="Unassembled WGS sequence"/>
</dbReference>
<comment type="caution">
    <text evidence="1">The sequence shown here is derived from an EMBL/GenBank/DDBJ whole genome shotgun (WGS) entry which is preliminary data.</text>
</comment>
<proteinExistence type="predicted"/>
<dbReference type="SUPFAM" id="SSF52266">
    <property type="entry name" value="SGNH hydrolase"/>
    <property type="match status" value="1"/>
</dbReference>
<dbReference type="InterPro" id="IPR036514">
    <property type="entry name" value="SGNH_hydro_sf"/>
</dbReference>
<dbReference type="AlphaFoldDB" id="A0A9D4KWB5"/>
<protein>
    <submittedName>
        <fullName evidence="1">Uncharacterized protein</fullName>
    </submittedName>
</protein>
<dbReference type="EMBL" id="JAIWYP010000003">
    <property type="protein sequence ID" value="KAH3847310.1"/>
    <property type="molecule type" value="Genomic_DNA"/>
</dbReference>
<dbReference type="Gene3D" id="3.40.50.1110">
    <property type="entry name" value="SGNH hydrolase"/>
    <property type="match status" value="1"/>
</dbReference>
<name>A0A9D4KWB5_DREPO</name>
<evidence type="ECO:0000313" key="2">
    <source>
        <dbReference type="Proteomes" id="UP000828390"/>
    </source>
</evidence>
<reference evidence="1" key="2">
    <citation type="submission" date="2020-11" db="EMBL/GenBank/DDBJ databases">
        <authorList>
            <person name="McCartney M.A."/>
            <person name="Auch B."/>
            <person name="Kono T."/>
            <person name="Mallez S."/>
            <person name="Becker A."/>
            <person name="Gohl D.M."/>
            <person name="Silverstein K.A.T."/>
            <person name="Koren S."/>
            <person name="Bechman K.B."/>
            <person name="Herman A."/>
            <person name="Abrahante J.E."/>
            <person name="Garbe J."/>
        </authorList>
    </citation>
    <scope>NUCLEOTIDE SEQUENCE</scope>
    <source>
        <strain evidence="1">Duluth1</strain>
        <tissue evidence="1">Whole animal</tissue>
    </source>
</reference>
<keyword evidence="2" id="KW-1185">Reference proteome</keyword>
<organism evidence="1 2">
    <name type="scientific">Dreissena polymorpha</name>
    <name type="common">Zebra mussel</name>
    <name type="synonym">Mytilus polymorpha</name>
    <dbReference type="NCBI Taxonomy" id="45954"/>
    <lineage>
        <taxon>Eukaryota</taxon>
        <taxon>Metazoa</taxon>
        <taxon>Spiralia</taxon>
        <taxon>Lophotrochozoa</taxon>
        <taxon>Mollusca</taxon>
        <taxon>Bivalvia</taxon>
        <taxon>Autobranchia</taxon>
        <taxon>Heteroconchia</taxon>
        <taxon>Euheterodonta</taxon>
        <taxon>Imparidentia</taxon>
        <taxon>Neoheterodontei</taxon>
        <taxon>Myida</taxon>
        <taxon>Dreissenoidea</taxon>
        <taxon>Dreissenidae</taxon>
        <taxon>Dreissena</taxon>
    </lineage>
</organism>
<sequence>MLDICEKLSNMNTSKIVIFAGENDVSNGQPISLIKDIIFKTAQCIQDQTNCDIFICKISPRRDVAVRDFNFMLEDVSSELPVKLIDCYNYFVYGNGQ</sequence>